<gene>
    <name evidence="3" type="ORF">H4219_005434</name>
</gene>
<feature type="transmembrane region" description="Helical" evidence="2">
    <location>
        <begin position="185"/>
        <end position="208"/>
    </location>
</feature>
<evidence type="ECO:0000256" key="2">
    <source>
        <dbReference type="SAM" id="Phobius"/>
    </source>
</evidence>
<feature type="compositionally biased region" description="Acidic residues" evidence="1">
    <location>
        <begin position="372"/>
        <end position="381"/>
    </location>
</feature>
<organism evidence="3 4">
    <name type="scientific">Mycoemilia scoparia</name>
    <dbReference type="NCBI Taxonomy" id="417184"/>
    <lineage>
        <taxon>Eukaryota</taxon>
        <taxon>Fungi</taxon>
        <taxon>Fungi incertae sedis</taxon>
        <taxon>Zoopagomycota</taxon>
        <taxon>Kickxellomycotina</taxon>
        <taxon>Kickxellomycetes</taxon>
        <taxon>Kickxellales</taxon>
        <taxon>Kickxellaceae</taxon>
        <taxon>Mycoemilia</taxon>
    </lineage>
</organism>
<dbReference type="Proteomes" id="UP001150538">
    <property type="component" value="Unassembled WGS sequence"/>
</dbReference>
<reference evidence="3" key="1">
    <citation type="submission" date="2022-07" db="EMBL/GenBank/DDBJ databases">
        <title>Phylogenomic reconstructions and comparative analyses of Kickxellomycotina fungi.</title>
        <authorList>
            <person name="Reynolds N.K."/>
            <person name="Stajich J.E."/>
            <person name="Barry K."/>
            <person name="Grigoriev I.V."/>
            <person name="Crous P."/>
            <person name="Smith M.E."/>
        </authorList>
    </citation>
    <scope>NUCLEOTIDE SEQUENCE</scope>
    <source>
        <strain evidence="3">NBRC 100468</strain>
    </source>
</reference>
<keyword evidence="2" id="KW-1133">Transmembrane helix</keyword>
<name>A0A9W7ZXK9_9FUNG</name>
<evidence type="ECO:0000256" key="1">
    <source>
        <dbReference type="SAM" id="MobiDB-lite"/>
    </source>
</evidence>
<sequence length="381" mass="42672">MVRLQSAYLMEYIPVLSVPPFVGIVFLVWHIWKRLKQQFRATDPSVDAADTTTATSITALMDPKYNGMIGKQYGTFDKHPSAATTTTAIIFDKSDKLKVINYFKGFITVTSALLQEFNCDEEVINRYTPKLMTIASGLLVCVDKNIDVCINCQVSKLYEGAKSTVNEVETYLAYHNDENRAYIEILFCLWQLNASANLLLICVMILHLQSSKQAVSAVATEVVVVAAAADYGGREIDIISYEFTILLNKIQILSIPVFKYICKHKTAGIAHFRWIKNSIEPQINRSHVRSFLDDSPFKNVLNSKAKSTDQQVGVAPVVGSSSSTGNRLSYQHQGHLKFTSSIEFANHVQKISNLSEHEDDVIDMESYPCPSDNEDEFEEAV</sequence>
<feature type="region of interest" description="Disordered" evidence="1">
    <location>
        <begin position="359"/>
        <end position="381"/>
    </location>
</feature>
<accession>A0A9W7ZXK9</accession>
<keyword evidence="4" id="KW-1185">Reference proteome</keyword>
<dbReference type="AlphaFoldDB" id="A0A9W7ZXK9"/>
<protein>
    <submittedName>
        <fullName evidence="3">Uncharacterized protein</fullName>
    </submittedName>
</protein>
<keyword evidence="2" id="KW-0472">Membrane</keyword>
<feature type="transmembrane region" description="Helical" evidence="2">
    <location>
        <begin position="12"/>
        <end position="32"/>
    </location>
</feature>
<comment type="caution">
    <text evidence="3">The sequence shown here is derived from an EMBL/GenBank/DDBJ whole genome shotgun (WGS) entry which is preliminary data.</text>
</comment>
<proteinExistence type="predicted"/>
<dbReference type="EMBL" id="JANBPU010000305">
    <property type="protein sequence ID" value="KAJ1912867.1"/>
    <property type="molecule type" value="Genomic_DNA"/>
</dbReference>
<evidence type="ECO:0000313" key="4">
    <source>
        <dbReference type="Proteomes" id="UP001150538"/>
    </source>
</evidence>
<evidence type="ECO:0000313" key="3">
    <source>
        <dbReference type="EMBL" id="KAJ1912867.1"/>
    </source>
</evidence>
<keyword evidence="2" id="KW-0812">Transmembrane</keyword>